<dbReference type="Proteomes" id="UP001529338">
    <property type="component" value="Unassembled WGS sequence"/>
</dbReference>
<evidence type="ECO:0000313" key="5">
    <source>
        <dbReference type="EMBL" id="MDM7853512.1"/>
    </source>
</evidence>
<name>A0ABT7SBF2_9CELL</name>
<evidence type="ECO:0000313" key="6">
    <source>
        <dbReference type="Proteomes" id="UP001529338"/>
    </source>
</evidence>
<evidence type="ECO:0000256" key="3">
    <source>
        <dbReference type="ARBA" id="ARBA00023002"/>
    </source>
</evidence>
<keyword evidence="6" id="KW-1185">Reference proteome</keyword>
<dbReference type="PANTHER" id="PTHR38011">
    <property type="entry name" value="DIHYDROFOLATE REDUCTASE FAMILY PROTEIN (AFU_ORTHOLOGUE AFUA_8G06820)"/>
    <property type="match status" value="1"/>
</dbReference>
<proteinExistence type="predicted"/>
<keyword evidence="3" id="KW-0560">Oxidoreductase</keyword>
<feature type="domain" description="Bacterial bifunctional deaminase-reductase C-terminal" evidence="4">
    <location>
        <begin position="46"/>
        <end position="238"/>
    </location>
</feature>
<dbReference type="Gene3D" id="3.40.430.10">
    <property type="entry name" value="Dihydrofolate Reductase, subunit A"/>
    <property type="match status" value="1"/>
</dbReference>
<dbReference type="SUPFAM" id="SSF53597">
    <property type="entry name" value="Dihydrofolate reductase-like"/>
    <property type="match status" value="1"/>
</dbReference>
<organism evidence="5 6">
    <name type="scientific">Cellulomonas alba</name>
    <dbReference type="NCBI Taxonomy" id="3053467"/>
    <lineage>
        <taxon>Bacteria</taxon>
        <taxon>Bacillati</taxon>
        <taxon>Actinomycetota</taxon>
        <taxon>Actinomycetes</taxon>
        <taxon>Micrococcales</taxon>
        <taxon>Cellulomonadaceae</taxon>
        <taxon>Cellulomonas</taxon>
    </lineage>
</organism>
<dbReference type="EMBL" id="JAUCGQ010000001">
    <property type="protein sequence ID" value="MDM7853512.1"/>
    <property type="molecule type" value="Genomic_DNA"/>
</dbReference>
<evidence type="ECO:0000259" key="4">
    <source>
        <dbReference type="Pfam" id="PF01872"/>
    </source>
</evidence>
<keyword evidence="2" id="KW-0521">NADP</keyword>
<evidence type="ECO:0000256" key="1">
    <source>
        <dbReference type="ARBA" id="ARBA00005104"/>
    </source>
</evidence>
<dbReference type="InterPro" id="IPR002734">
    <property type="entry name" value="RibDG_C"/>
</dbReference>
<accession>A0ABT7SBF2</accession>
<evidence type="ECO:0000256" key="2">
    <source>
        <dbReference type="ARBA" id="ARBA00022857"/>
    </source>
</evidence>
<dbReference type="Pfam" id="PF01872">
    <property type="entry name" value="RibD_C"/>
    <property type="match status" value="1"/>
</dbReference>
<protein>
    <submittedName>
        <fullName evidence="5">Dihydrofolate reductase family protein</fullName>
    </submittedName>
</protein>
<dbReference type="PANTHER" id="PTHR38011:SF7">
    <property type="entry name" value="2,5-DIAMINO-6-RIBOSYLAMINO-4(3H)-PYRIMIDINONE 5'-PHOSPHATE REDUCTASE"/>
    <property type="match status" value="1"/>
</dbReference>
<dbReference type="InterPro" id="IPR050765">
    <property type="entry name" value="Riboflavin_Biosynth_HTPR"/>
</dbReference>
<dbReference type="InterPro" id="IPR024072">
    <property type="entry name" value="DHFR-like_dom_sf"/>
</dbReference>
<sequence>MPELPAFDVLLPVERAGSRLEAAPDEVELMGLYNDRIPVHPPRGVHVRANMIGTIDGAATGADHVTGSINGSADWRVFRVLRALADVVLIGAGTARDERYSALEVPAGLEAVRARLGRAERIELAIVSASGAVPPDLLDAERPPIVITTFASPSLDALRERIGSERVIVAPGATPEQVDLGVALRTLGTRGLQHVLAEGGPRLLAELVAADLVDELCLTWSPRLVGGPAPRILNDERWLEPARETRPVHLLHSDGVLLGRWQVTRLGA</sequence>
<comment type="pathway">
    <text evidence="1">Cofactor biosynthesis; riboflavin biosynthesis.</text>
</comment>
<reference evidence="5 6" key="1">
    <citation type="submission" date="2023-06" db="EMBL/GenBank/DDBJ databases">
        <title>Cellulomonas sp. MW4 Whole genome sequence.</title>
        <authorList>
            <person name="Park S."/>
        </authorList>
    </citation>
    <scope>NUCLEOTIDE SEQUENCE [LARGE SCALE GENOMIC DNA]</scope>
    <source>
        <strain evidence="5 6">MW4</strain>
    </source>
</reference>
<dbReference type="RefSeq" id="WP_289453035.1">
    <property type="nucleotide sequence ID" value="NZ_JAUCGQ010000001.1"/>
</dbReference>
<gene>
    <name evidence="5" type="ORF">QRT04_01095</name>
</gene>
<comment type="caution">
    <text evidence="5">The sequence shown here is derived from an EMBL/GenBank/DDBJ whole genome shotgun (WGS) entry which is preliminary data.</text>
</comment>